<evidence type="ECO:0000256" key="1">
    <source>
        <dbReference type="SAM" id="Phobius"/>
    </source>
</evidence>
<dbReference type="OrthoDB" id="5593774at2759"/>
<feature type="non-terminal residue" evidence="2">
    <location>
        <position position="191"/>
    </location>
</feature>
<proteinExistence type="predicted"/>
<dbReference type="EMBL" id="JANBOI010000755">
    <property type="protein sequence ID" value="KAJ1728714.1"/>
    <property type="molecule type" value="Genomic_DNA"/>
</dbReference>
<keyword evidence="1" id="KW-0472">Membrane</keyword>
<reference evidence="2" key="1">
    <citation type="submission" date="2022-07" db="EMBL/GenBank/DDBJ databases">
        <title>Phylogenomic reconstructions and comparative analyses of Kickxellomycotina fungi.</title>
        <authorList>
            <person name="Reynolds N.K."/>
            <person name="Stajich J.E."/>
            <person name="Barry K."/>
            <person name="Grigoriev I.V."/>
            <person name="Crous P."/>
            <person name="Smith M.E."/>
        </authorList>
    </citation>
    <scope>NUCLEOTIDE SEQUENCE</scope>
    <source>
        <strain evidence="2">BCRC 34381</strain>
    </source>
</reference>
<name>A0A9W7YBY9_9FUNG</name>
<dbReference type="AlphaFoldDB" id="A0A9W7YBY9"/>
<evidence type="ECO:0000313" key="3">
    <source>
        <dbReference type="Proteomes" id="UP001143981"/>
    </source>
</evidence>
<comment type="caution">
    <text evidence="2">The sequence shown here is derived from an EMBL/GenBank/DDBJ whole genome shotgun (WGS) entry which is preliminary data.</text>
</comment>
<dbReference type="Proteomes" id="UP001143981">
    <property type="component" value="Unassembled WGS sequence"/>
</dbReference>
<protein>
    <submittedName>
        <fullName evidence="2">Uncharacterized protein</fullName>
    </submittedName>
</protein>
<evidence type="ECO:0000313" key="2">
    <source>
        <dbReference type="EMBL" id="KAJ1728714.1"/>
    </source>
</evidence>
<feature type="transmembrane region" description="Helical" evidence="1">
    <location>
        <begin position="79"/>
        <end position="100"/>
    </location>
</feature>
<sequence length="191" mass="20391">MFAVLFAAIVLELLASMGTFGALVAQNLFTNSAAGWYVRLDWTAVYAYVVSMLSVIFSFSLAIGGLTRGSPVGQRRCSLLFNPFGIFVLAFVFSILWVIIAGSAYRNPLPMKYPCDIFRHLRNSLQMLGIVSGKSLIEEGGLLVGICQSSKAFLVLAGLGLGLWILILVSSCAAMATGLGPTKKTPPSKSS</sequence>
<accession>A0A9W7YBY9</accession>
<organism evidence="2 3">
    <name type="scientific">Coemansia biformis</name>
    <dbReference type="NCBI Taxonomy" id="1286918"/>
    <lineage>
        <taxon>Eukaryota</taxon>
        <taxon>Fungi</taxon>
        <taxon>Fungi incertae sedis</taxon>
        <taxon>Zoopagomycota</taxon>
        <taxon>Kickxellomycotina</taxon>
        <taxon>Kickxellomycetes</taxon>
        <taxon>Kickxellales</taxon>
        <taxon>Kickxellaceae</taxon>
        <taxon>Coemansia</taxon>
    </lineage>
</organism>
<keyword evidence="1" id="KW-0812">Transmembrane</keyword>
<keyword evidence="1" id="KW-1133">Transmembrane helix</keyword>
<keyword evidence="3" id="KW-1185">Reference proteome</keyword>
<feature type="transmembrane region" description="Helical" evidence="1">
    <location>
        <begin position="45"/>
        <end position="67"/>
    </location>
</feature>
<feature type="transmembrane region" description="Helical" evidence="1">
    <location>
        <begin position="152"/>
        <end position="179"/>
    </location>
</feature>
<gene>
    <name evidence="2" type="ORF">LPJ61_003887</name>
</gene>